<dbReference type="Proteomes" id="UP000316714">
    <property type="component" value="Unassembled WGS sequence"/>
</dbReference>
<comment type="caution">
    <text evidence="2">The sequence shown here is derived from an EMBL/GenBank/DDBJ whole genome shotgun (WGS) entry which is preliminary data.</text>
</comment>
<dbReference type="OrthoDB" id="9770388at2"/>
<name>A0A5C5V6I9_9BACT</name>
<protein>
    <submittedName>
        <fullName evidence="2">Peptidase family S58</fullName>
    </submittedName>
</protein>
<dbReference type="GO" id="GO:0004177">
    <property type="term" value="F:aminopeptidase activity"/>
    <property type="evidence" value="ECO:0007669"/>
    <property type="project" value="TreeGrafter"/>
</dbReference>
<dbReference type="Gene3D" id="3.60.70.12">
    <property type="entry name" value="L-amino peptidase D-ALA esterase/amidase"/>
    <property type="match status" value="1"/>
</dbReference>
<evidence type="ECO:0000256" key="1">
    <source>
        <dbReference type="ARBA" id="ARBA00007068"/>
    </source>
</evidence>
<dbReference type="Pfam" id="PF03576">
    <property type="entry name" value="Peptidase_S58"/>
    <property type="match status" value="1"/>
</dbReference>
<organism evidence="2 3">
    <name type="scientific">Posidoniimonas corsicana</name>
    <dbReference type="NCBI Taxonomy" id="1938618"/>
    <lineage>
        <taxon>Bacteria</taxon>
        <taxon>Pseudomonadati</taxon>
        <taxon>Planctomycetota</taxon>
        <taxon>Planctomycetia</taxon>
        <taxon>Pirellulales</taxon>
        <taxon>Lacipirellulaceae</taxon>
        <taxon>Posidoniimonas</taxon>
    </lineage>
</organism>
<proteinExistence type="inferred from homology"/>
<sequence length="376" mass="38953">MPRSSSRIVLITIAGLLVTEPTAAQRPRARELGVTPGRFEPGRHNAITDVAGVRVGHATLNQGDSLRTGATAVIPHAGDLYQSKVPAAVAVGNGFGKLVGVTQVDELGQLETPLLLTNTLNVWEAAAALVDRTLAAPGNEAVRSVNPVVGETNDGWLNDIRSRPLTAGHFAQALDAARGGPVAEGCVGAGAGTTTMGYKGGIGTSSRVLPADAGGFTVGVLTQTNFGGRLTIAGHPIDPPPAHARFEPAEPPVEYGSCMMIVATDAPLSARQLKRLARRALVGMARTGANFSHGSGDYVVAFSTHESVRIPNDPAGVTRATLVVEESRLTPLFEATADATEEAIYNALLQATTTTGRDGHTAHALPVDLVKEALKQ</sequence>
<comment type="similarity">
    <text evidence="1">Belongs to the peptidase S58 family.</text>
</comment>
<accession>A0A5C5V6I9</accession>
<dbReference type="SUPFAM" id="SSF56266">
    <property type="entry name" value="DmpA/ArgJ-like"/>
    <property type="match status" value="1"/>
</dbReference>
<dbReference type="InterPro" id="IPR005321">
    <property type="entry name" value="Peptidase_S58_DmpA"/>
</dbReference>
<dbReference type="PANTHER" id="PTHR36512">
    <property type="entry name" value="D-AMINOPEPTIDASE"/>
    <property type="match status" value="1"/>
</dbReference>
<dbReference type="PANTHER" id="PTHR36512:SF3">
    <property type="entry name" value="BLR5678 PROTEIN"/>
    <property type="match status" value="1"/>
</dbReference>
<evidence type="ECO:0000313" key="2">
    <source>
        <dbReference type="EMBL" id="TWT33519.1"/>
    </source>
</evidence>
<dbReference type="AlphaFoldDB" id="A0A5C5V6I9"/>
<reference evidence="2 3" key="1">
    <citation type="submission" date="2019-02" db="EMBL/GenBank/DDBJ databases">
        <title>Deep-cultivation of Planctomycetes and their phenomic and genomic characterization uncovers novel biology.</title>
        <authorList>
            <person name="Wiegand S."/>
            <person name="Jogler M."/>
            <person name="Boedeker C."/>
            <person name="Pinto D."/>
            <person name="Vollmers J."/>
            <person name="Rivas-Marin E."/>
            <person name="Kohn T."/>
            <person name="Peeters S.H."/>
            <person name="Heuer A."/>
            <person name="Rast P."/>
            <person name="Oberbeckmann S."/>
            <person name="Bunk B."/>
            <person name="Jeske O."/>
            <person name="Meyerdierks A."/>
            <person name="Storesund J.E."/>
            <person name="Kallscheuer N."/>
            <person name="Luecker S."/>
            <person name="Lage O.M."/>
            <person name="Pohl T."/>
            <person name="Merkel B.J."/>
            <person name="Hornburger P."/>
            <person name="Mueller R.-W."/>
            <person name="Bruemmer F."/>
            <person name="Labrenz M."/>
            <person name="Spormann A.M."/>
            <person name="Op Den Camp H."/>
            <person name="Overmann J."/>
            <person name="Amann R."/>
            <person name="Jetten M.S.M."/>
            <person name="Mascher T."/>
            <person name="Medema M.H."/>
            <person name="Devos D.P."/>
            <person name="Kaster A.-K."/>
            <person name="Ovreas L."/>
            <person name="Rohde M."/>
            <person name="Galperin M.Y."/>
            <person name="Jogler C."/>
        </authorList>
    </citation>
    <scope>NUCLEOTIDE SEQUENCE [LARGE SCALE GENOMIC DNA]</scope>
    <source>
        <strain evidence="2 3">KOR34</strain>
    </source>
</reference>
<gene>
    <name evidence="2" type="ORF">KOR34_33510</name>
</gene>
<evidence type="ECO:0000313" key="3">
    <source>
        <dbReference type="Proteomes" id="UP000316714"/>
    </source>
</evidence>
<dbReference type="EMBL" id="SIHJ01000002">
    <property type="protein sequence ID" value="TWT33519.1"/>
    <property type="molecule type" value="Genomic_DNA"/>
</dbReference>
<keyword evidence="3" id="KW-1185">Reference proteome</keyword>
<dbReference type="CDD" id="cd02253">
    <property type="entry name" value="DmpA"/>
    <property type="match status" value="1"/>
</dbReference>
<dbReference type="InterPro" id="IPR016117">
    <property type="entry name" value="ArgJ-like_dom_sf"/>
</dbReference>
<dbReference type="RefSeq" id="WP_146566218.1">
    <property type="nucleotide sequence ID" value="NZ_SIHJ01000002.1"/>
</dbReference>